<evidence type="ECO:0000256" key="6">
    <source>
        <dbReference type="SAM" id="Phobius"/>
    </source>
</evidence>
<dbReference type="OrthoDB" id="7784409at2"/>
<protein>
    <recommendedName>
        <fullName evidence="7">Translocation and assembly module TamB C-terminal domain-containing protein</fullName>
    </recommendedName>
</protein>
<comment type="subcellular location">
    <subcellularLocation>
        <location evidence="1">Membrane</location>
        <topology evidence="1">Single-pass membrane protein</topology>
    </subcellularLocation>
</comment>
<gene>
    <name evidence="8" type="ORF">AUP43_11935</name>
</gene>
<dbReference type="GO" id="GO:0005886">
    <property type="term" value="C:plasma membrane"/>
    <property type="evidence" value="ECO:0007669"/>
    <property type="project" value="InterPro"/>
</dbReference>
<evidence type="ECO:0000256" key="3">
    <source>
        <dbReference type="ARBA" id="ARBA00022989"/>
    </source>
</evidence>
<dbReference type="RefSeq" id="WP_067558286.1">
    <property type="nucleotide sequence ID" value="NZ_LPXN01000133.1"/>
</dbReference>
<comment type="caution">
    <text evidence="8">The sequence shown here is derived from an EMBL/GenBank/DDBJ whole genome shotgun (WGS) entry which is preliminary data.</text>
</comment>
<sequence length="1446" mass="148802">MSETEDTKPAAPQPRHRSRLRRILAGAGILLGMLVLLIVGAVLALDSGPGRRWAEGLANDLAGDAIAIEGIQRLALLDRIEIDRLRVKDAGGAWLTVDKAVLDWRPSALLHRRLEVGLLSAETVAIDRAPLPGPEEPPAEGGGVSLPLPVGLFVDRLEIGRIELTEALAGMAATLTAEGSLRLPRDARDTAIYLVIERLDAPATAKLAATYDAATDRITVDLDAAEPAGGVLVNLLQVPDRPAFRLQAKGEGPLDGFSTRLAAEAGPGLTLDATIAVAGATDRRITLDATANPIALLPPDIAPLLAEGLRLEAEALAPADGAIRIDRLVAGNGSARLTASGTIDPQSLALDIAAELETPLAPYSELAGQELAGDARLAATAQGTPQDLALTLKADATGLQLGGSALPVLGDNARMNAVARLGEAGSVAIDSFELAAGPLSASGSGRYAADAVELALTAALDDLARLAEVGIAGLAGRLDLQAGIDQTGGTAYDATLAARMTGLETGAPAARALLGDAPTLDAAGAIDTAAGTAQLDRLALKAPGLSLDGSGAAWDNFQAVNAKLSAAIPRLRELGQVVGTPMAGALTAMLAVDGTLEALTADAKLDWRNAMIAGQTLGAVNAALALDAVQASDPQGAASKGRLKLSASPQGQRTTLESDLAYGKNRLNLDNLRLNGLGMAARGGVAVDLSTSLVAGKLTGQIGDLAKLAAFAGQQAAGEVSFALEMAGKGGKQHAGGVVTGKGLRFQDNTVTVDALRLEAQLADVTGKPSGPVALKATGIEAGGQQLDSAAIDAELKGDIITVTADLKGEDIGATAAAAIQQGRRDTTITLNRLQANWQELIVRLNRPAVATLGPNRQALEGLDLAIDEGRLAGGAALTRSEVTADFALTDLPLSLVRKLRMAPRLAGTAGATLTLSGRPDNPSGRLTMALSRVAMAGPMAPDVPPADLTAEARLSDGRLTVQADLARMQGAQFKAQATLPAQVNLTAGQFALPPNGALQGKLTVAADLARLAFVALALGEDRIEGQLAGEIDIAGTIGNPVLSGQATMRDGSYLNDATGASLRNLTLDIAGEGRSLVLRNLSATDGDSGRLQGAGRVSFAGGGVPQVDMKISLQRLRIVNREEGRAYGSGELTLRNEGEGLIFIGRTRVDEADIRIPDTLPPSVTSLDVREVNIEDRTNLGERAKQRQIARQQQARNGAPPEPGLMDGLKLDLITDIPGQVFVRGRGLDAEFRGNVVVTGTAAQPVIKGDISVVRGGFSFAGRRFNLDRGTINLIPGERGGLEIGLDILAVAPVADIEAQIGIAGEVLQPRITLSSSPSLPQDEILSRILFGTNTGSLNGAQAARLAQSALELTGKLGTGGVIDDLRRSFGLDSLEVDAGDGTSGAGLRAGRYLTDKLYLGVNQGFGADSSAVVVEYRILKNVTIESRLGAQSAGDIGIVYEKRY</sequence>
<evidence type="ECO:0000256" key="5">
    <source>
        <dbReference type="SAM" id="MobiDB-lite"/>
    </source>
</evidence>
<keyword evidence="9" id="KW-1185">Reference proteome</keyword>
<evidence type="ECO:0000256" key="4">
    <source>
        <dbReference type="ARBA" id="ARBA00023136"/>
    </source>
</evidence>
<keyword evidence="4 6" id="KW-0472">Membrane</keyword>
<dbReference type="GO" id="GO:0009306">
    <property type="term" value="P:protein secretion"/>
    <property type="evidence" value="ECO:0007669"/>
    <property type="project" value="InterPro"/>
</dbReference>
<feature type="region of interest" description="Disordered" evidence="5">
    <location>
        <begin position="1181"/>
        <end position="1205"/>
    </location>
</feature>
<feature type="transmembrane region" description="Helical" evidence="6">
    <location>
        <begin position="23"/>
        <end position="45"/>
    </location>
</feature>
<proteinExistence type="predicted"/>
<evidence type="ECO:0000313" key="9">
    <source>
        <dbReference type="Proteomes" id="UP000076400"/>
    </source>
</evidence>
<dbReference type="InterPro" id="IPR007452">
    <property type="entry name" value="TamB_C"/>
</dbReference>
<feature type="domain" description="Translocation and assembly module TamB C-terminal" evidence="7">
    <location>
        <begin position="1081"/>
        <end position="1446"/>
    </location>
</feature>
<feature type="compositionally biased region" description="Low complexity" evidence="5">
    <location>
        <begin position="1188"/>
        <end position="1197"/>
    </location>
</feature>
<dbReference type="Pfam" id="PF04357">
    <property type="entry name" value="TamB"/>
    <property type="match status" value="1"/>
</dbReference>
<evidence type="ECO:0000256" key="2">
    <source>
        <dbReference type="ARBA" id="ARBA00022692"/>
    </source>
</evidence>
<dbReference type="Proteomes" id="UP000076400">
    <property type="component" value="Unassembled WGS sequence"/>
</dbReference>
<name>A0A154VUM8_9PROT</name>
<dbReference type="PANTHER" id="PTHR36985:SF1">
    <property type="entry name" value="TRANSLOCATION AND ASSEMBLY MODULE SUBUNIT TAMB"/>
    <property type="match status" value="1"/>
</dbReference>
<dbReference type="EMBL" id="LPXN01000133">
    <property type="protein sequence ID" value="KZD04908.1"/>
    <property type="molecule type" value="Genomic_DNA"/>
</dbReference>
<accession>A0A154VUM8</accession>
<evidence type="ECO:0000259" key="7">
    <source>
        <dbReference type="Pfam" id="PF04357"/>
    </source>
</evidence>
<evidence type="ECO:0000256" key="1">
    <source>
        <dbReference type="ARBA" id="ARBA00004167"/>
    </source>
</evidence>
<reference evidence="8 9" key="1">
    <citation type="submission" date="2015-12" db="EMBL/GenBank/DDBJ databases">
        <title>Genome sequence of Oceanibaculum pacificum MCCC 1A02656.</title>
        <authorList>
            <person name="Lu L."/>
            <person name="Lai Q."/>
            <person name="Shao Z."/>
            <person name="Qian P."/>
        </authorList>
    </citation>
    <scope>NUCLEOTIDE SEQUENCE [LARGE SCALE GENOMIC DNA]</scope>
    <source>
        <strain evidence="8 9">MCCC 1A02656</strain>
    </source>
</reference>
<keyword evidence="3 6" id="KW-1133">Transmembrane helix</keyword>
<organism evidence="8 9">
    <name type="scientific">Oceanibaculum pacificum</name>
    <dbReference type="NCBI Taxonomy" id="580166"/>
    <lineage>
        <taxon>Bacteria</taxon>
        <taxon>Pseudomonadati</taxon>
        <taxon>Pseudomonadota</taxon>
        <taxon>Alphaproteobacteria</taxon>
        <taxon>Rhodospirillales</taxon>
        <taxon>Oceanibaculaceae</taxon>
        <taxon>Oceanibaculum</taxon>
    </lineage>
</organism>
<evidence type="ECO:0000313" key="8">
    <source>
        <dbReference type="EMBL" id="KZD04908.1"/>
    </source>
</evidence>
<dbReference type="STRING" id="580166.AUP43_11935"/>
<dbReference type="PANTHER" id="PTHR36985">
    <property type="entry name" value="TRANSLOCATION AND ASSEMBLY MODULE SUBUNIT TAMB"/>
    <property type="match status" value="1"/>
</dbReference>
<keyword evidence="2 6" id="KW-0812">Transmembrane</keyword>